<comment type="subcellular location">
    <subcellularLocation>
        <location evidence="3">Cytoplasm</location>
    </subcellularLocation>
</comment>
<comment type="function">
    <text evidence="3 4">Participates actively in the response to hyperosmotic and heat shock by preventing the aggregation of stress-denatured proteins, in association with DnaK and GrpE. It is the nucleotide exchange factor for DnaK and may function as a thermosensor. Unfolded proteins bind initially to DnaJ; upon interaction with the DnaJ-bound protein, DnaK hydrolyzes its bound ATP, resulting in the formation of a stable complex. GrpE releases ADP from DnaK; ATP binding to DnaK triggers the release of the substrate protein, thus completing the reaction cycle. Several rounds of ATP-dependent interactions between DnaJ, DnaK and GrpE are required for fully efficient folding.</text>
</comment>
<keyword evidence="3 4" id="KW-0346">Stress response</keyword>
<dbReference type="SUPFAM" id="SSF51064">
    <property type="entry name" value="Head domain of nucleotide exchange factor GrpE"/>
    <property type="match status" value="1"/>
</dbReference>
<dbReference type="PROSITE" id="PS01071">
    <property type="entry name" value="GRPE"/>
    <property type="match status" value="1"/>
</dbReference>
<dbReference type="Gene3D" id="2.30.22.10">
    <property type="entry name" value="Head domain of nucleotide exchange factor GrpE"/>
    <property type="match status" value="1"/>
</dbReference>
<dbReference type="EMBL" id="JBGUBD010000003">
    <property type="protein sequence ID" value="MFA9477877.1"/>
    <property type="molecule type" value="Genomic_DNA"/>
</dbReference>
<sequence length="196" mass="22251">MMNRKKKDNDKQPDAAQPSPGDTSPEEAAESEDSQTPDAELVENELKEAISSIERERDELEDRLKRIAADYQNFVRRSEQNIASAREQQLFDFARGLVTVLDHFDRALEVDPEKTSAKDLMAGMTMVRDELMRALNRFGVERMDVSKGEPFDPNRHEALMRQAVEGVETDHVTAQYQPGYTLKEKTIRPAQVGVAE</sequence>
<dbReference type="InterPro" id="IPR000740">
    <property type="entry name" value="GrpE"/>
</dbReference>
<feature type="compositionally biased region" description="Acidic residues" evidence="6">
    <location>
        <begin position="24"/>
        <end position="41"/>
    </location>
</feature>
<evidence type="ECO:0000256" key="3">
    <source>
        <dbReference type="HAMAP-Rule" id="MF_01151"/>
    </source>
</evidence>
<reference evidence="7 8" key="1">
    <citation type="submission" date="2024-08" db="EMBL/GenBank/DDBJ databases">
        <title>Whole-genome sequencing of halo(alkali)philic microorganisms from hypersaline lakes.</title>
        <authorList>
            <person name="Sorokin D.Y."/>
            <person name="Merkel A.Y."/>
            <person name="Messina E."/>
            <person name="Yakimov M."/>
        </authorList>
    </citation>
    <scope>NUCLEOTIDE SEQUENCE [LARGE SCALE GENOMIC DNA]</scope>
    <source>
        <strain evidence="7 8">AB-hyl4</strain>
    </source>
</reference>
<evidence type="ECO:0000256" key="4">
    <source>
        <dbReference type="RuleBase" id="RU000639"/>
    </source>
</evidence>
<dbReference type="InterPro" id="IPR013805">
    <property type="entry name" value="GrpE_CC"/>
</dbReference>
<evidence type="ECO:0000256" key="1">
    <source>
        <dbReference type="ARBA" id="ARBA00009054"/>
    </source>
</evidence>
<protein>
    <recommendedName>
        <fullName evidence="3 4">Protein GrpE</fullName>
    </recommendedName>
    <alternativeName>
        <fullName evidence="3">HSP-70 cofactor</fullName>
    </alternativeName>
</protein>
<keyword evidence="2 3" id="KW-0143">Chaperone</keyword>
<dbReference type="RefSeq" id="WP_425344802.1">
    <property type="nucleotide sequence ID" value="NZ_JBGUBD010000003.1"/>
</dbReference>
<dbReference type="Proteomes" id="UP001575105">
    <property type="component" value="Unassembled WGS sequence"/>
</dbReference>
<name>A0ABV4U3I8_9BACT</name>
<dbReference type="SUPFAM" id="SSF58014">
    <property type="entry name" value="Coiled-coil domain of nucleotide exchange factor GrpE"/>
    <property type="match status" value="1"/>
</dbReference>
<dbReference type="Gene3D" id="3.90.20.20">
    <property type="match status" value="1"/>
</dbReference>
<accession>A0ABV4U3I8</accession>
<gene>
    <name evidence="3" type="primary">grpE</name>
    <name evidence="7" type="ORF">ACERK3_06155</name>
</gene>
<evidence type="ECO:0000256" key="5">
    <source>
        <dbReference type="RuleBase" id="RU004478"/>
    </source>
</evidence>
<evidence type="ECO:0000313" key="8">
    <source>
        <dbReference type="Proteomes" id="UP001575105"/>
    </source>
</evidence>
<dbReference type="InterPro" id="IPR009012">
    <property type="entry name" value="GrpE_head"/>
</dbReference>
<evidence type="ECO:0000256" key="6">
    <source>
        <dbReference type="SAM" id="MobiDB-lite"/>
    </source>
</evidence>
<comment type="caution">
    <text evidence="7">The sequence shown here is derived from an EMBL/GenBank/DDBJ whole genome shotgun (WGS) entry which is preliminary data.</text>
</comment>
<keyword evidence="3" id="KW-0963">Cytoplasm</keyword>
<dbReference type="PANTHER" id="PTHR21237">
    <property type="entry name" value="GRPE PROTEIN"/>
    <property type="match status" value="1"/>
</dbReference>
<evidence type="ECO:0000256" key="2">
    <source>
        <dbReference type="ARBA" id="ARBA00023186"/>
    </source>
</evidence>
<dbReference type="HAMAP" id="MF_01151">
    <property type="entry name" value="GrpE"/>
    <property type="match status" value="1"/>
</dbReference>
<proteinExistence type="inferred from homology"/>
<comment type="subunit">
    <text evidence="3">Homodimer.</text>
</comment>
<dbReference type="CDD" id="cd00446">
    <property type="entry name" value="GrpE"/>
    <property type="match status" value="1"/>
</dbReference>
<organism evidence="7 8">
    <name type="scientific">Natronomicrosphaera hydrolytica</name>
    <dbReference type="NCBI Taxonomy" id="3242702"/>
    <lineage>
        <taxon>Bacteria</taxon>
        <taxon>Pseudomonadati</taxon>
        <taxon>Planctomycetota</taxon>
        <taxon>Phycisphaerae</taxon>
        <taxon>Phycisphaerales</taxon>
        <taxon>Phycisphaeraceae</taxon>
        <taxon>Natronomicrosphaera</taxon>
    </lineage>
</organism>
<feature type="region of interest" description="Disordered" evidence="6">
    <location>
        <begin position="1"/>
        <end position="41"/>
    </location>
</feature>
<keyword evidence="8" id="KW-1185">Reference proteome</keyword>
<dbReference type="Pfam" id="PF01025">
    <property type="entry name" value="GrpE"/>
    <property type="match status" value="1"/>
</dbReference>
<dbReference type="PANTHER" id="PTHR21237:SF23">
    <property type="entry name" value="GRPE PROTEIN HOMOLOG, MITOCHONDRIAL"/>
    <property type="match status" value="1"/>
</dbReference>
<comment type="similarity">
    <text evidence="1 3 5">Belongs to the GrpE family.</text>
</comment>
<dbReference type="PRINTS" id="PR00773">
    <property type="entry name" value="GRPEPROTEIN"/>
</dbReference>
<evidence type="ECO:0000313" key="7">
    <source>
        <dbReference type="EMBL" id="MFA9477877.1"/>
    </source>
</evidence>